<evidence type="ECO:0000313" key="4">
    <source>
        <dbReference type="EMBL" id="GMT08142.1"/>
    </source>
</evidence>
<evidence type="ECO:0000313" key="5">
    <source>
        <dbReference type="Proteomes" id="UP001432027"/>
    </source>
</evidence>
<feature type="transmembrane region" description="Helical" evidence="2">
    <location>
        <begin position="111"/>
        <end position="134"/>
    </location>
</feature>
<dbReference type="EMBL" id="BTSX01000006">
    <property type="protein sequence ID" value="GMT04087.1"/>
    <property type="molecule type" value="Genomic_DNA"/>
</dbReference>
<reference evidence="4" key="1">
    <citation type="submission" date="2023-10" db="EMBL/GenBank/DDBJ databases">
        <title>Genome assembly of Pristionchus species.</title>
        <authorList>
            <person name="Yoshida K."/>
            <person name="Sommer R.J."/>
        </authorList>
    </citation>
    <scope>NUCLEOTIDE SEQUENCE</scope>
    <source>
        <strain evidence="4">RS0144</strain>
    </source>
</reference>
<protein>
    <recommendedName>
        <fullName evidence="6">G protein-coupled receptor</fullName>
    </recommendedName>
</protein>
<dbReference type="EMBL" id="BTSX01000019">
    <property type="protein sequence ID" value="GMT08142.1"/>
    <property type="molecule type" value="Genomic_DNA"/>
</dbReference>
<dbReference type="AlphaFoldDB" id="A0AAV5UPD9"/>
<gene>
    <name evidence="3" type="ORF">PENTCL1PPCAC_26261</name>
    <name evidence="4" type="ORF">PENTCL1PPCAC_30316</name>
</gene>
<dbReference type="Proteomes" id="UP001432027">
    <property type="component" value="Unassembled WGS sequence"/>
</dbReference>
<evidence type="ECO:0000256" key="2">
    <source>
        <dbReference type="SAM" id="Phobius"/>
    </source>
</evidence>
<keyword evidence="2" id="KW-0812">Transmembrane</keyword>
<evidence type="ECO:0000313" key="3">
    <source>
        <dbReference type="EMBL" id="GMT04087.1"/>
    </source>
</evidence>
<feature type="transmembrane region" description="Helical" evidence="2">
    <location>
        <begin position="189"/>
        <end position="209"/>
    </location>
</feature>
<feature type="region of interest" description="Disordered" evidence="1">
    <location>
        <begin position="36"/>
        <end position="56"/>
    </location>
</feature>
<feature type="transmembrane region" description="Helical" evidence="2">
    <location>
        <begin position="82"/>
        <end position="99"/>
    </location>
</feature>
<comment type="caution">
    <text evidence="4">The sequence shown here is derived from an EMBL/GenBank/DDBJ whole genome shotgun (WGS) entry which is preliminary data.</text>
</comment>
<name>A0AAV5UPD9_9BILA</name>
<keyword evidence="2" id="KW-1133">Transmembrane helix</keyword>
<evidence type="ECO:0000256" key="1">
    <source>
        <dbReference type="SAM" id="MobiDB-lite"/>
    </source>
</evidence>
<keyword evidence="2" id="KW-0472">Membrane</keyword>
<organism evidence="4 5">
    <name type="scientific">Pristionchus entomophagus</name>
    <dbReference type="NCBI Taxonomy" id="358040"/>
    <lineage>
        <taxon>Eukaryota</taxon>
        <taxon>Metazoa</taxon>
        <taxon>Ecdysozoa</taxon>
        <taxon>Nematoda</taxon>
        <taxon>Chromadorea</taxon>
        <taxon>Rhabditida</taxon>
        <taxon>Rhabditina</taxon>
        <taxon>Diplogasteromorpha</taxon>
        <taxon>Diplogasteroidea</taxon>
        <taxon>Neodiplogasteridae</taxon>
        <taxon>Pristionchus</taxon>
    </lineage>
</organism>
<accession>A0AAV5UPD9</accession>
<keyword evidence="5" id="KW-1185">Reference proteome</keyword>
<proteinExistence type="predicted"/>
<sequence length="229" mass="25814">MQHHHYELPPPPYPSTDAAAMPQLAAVKQPHFPMQQSPLQSTTRLPMQKQSNASNEASRRQLPYFWKPFGCCGLSNATSTRVILALILVGNVINFYFAMTNVNNGAVDVVLYLLSGGMSLIQALAAIVVLVQIYEGEGKTTGLSILLDLLFMDYFIYGLTYVWDIMQICFFNGSFFPTPAPALYKDEKMTVLIISVIVCSILYLPLFLLNKLFRKVLSDYCKEMQMHQR</sequence>
<evidence type="ECO:0008006" key="6">
    <source>
        <dbReference type="Google" id="ProtNLM"/>
    </source>
</evidence>
<feature type="transmembrane region" description="Helical" evidence="2">
    <location>
        <begin position="154"/>
        <end position="177"/>
    </location>
</feature>